<dbReference type="Proteomes" id="UP000059680">
    <property type="component" value="Chromosome 9"/>
</dbReference>
<protein>
    <submittedName>
        <fullName evidence="1">Os09g0441050 protein</fullName>
    </submittedName>
</protein>
<reference evidence="2" key="1">
    <citation type="journal article" date="2005" name="Nature">
        <title>The map-based sequence of the rice genome.</title>
        <authorList>
            <consortium name="International rice genome sequencing project (IRGSP)"/>
            <person name="Matsumoto T."/>
            <person name="Wu J."/>
            <person name="Kanamori H."/>
            <person name="Katayose Y."/>
            <person name="Fujisawa M."/>
            <person name="Namiki N."/>
            <person name="Mizuno H."/>
            <person name="Yamamoto K."/>
            <person name="Antonio B.A."/>
            <person name="Baba T."/>
            <person name="Sakata K."/>
            <person name="Nagamura Y."/>
            <person name="Aoki H."/>
            <person name="Arikawa K."/>
            <person name="Arita K."/>
            <person name="Bito T."/>
            <person name="Chiden Y."/>
            <person name="Fujitsuka N."/>
            <person name="Fukunaka R."/>
            <person name="Hamada M."/>
            <person name="Harada C."/>
            <person name="Hayashi A."/>
            <person name="Hijishita S."/>
            <person name="Honda M."/>
            <person name="Hosokawa S."/>
            <person name="Ichikawa Y."/>
            <person name="Idonuma A."/>
            <person name="Iijima M."/>
            <person name="Ikeda M."/>
            <person name="Ikeno M."/>
            <person name="Ito K."/>
            <person name="Ito S."/>
            <person name="Ito T."/>
            <person name="Ito Y."/>
            <person name="Ito Y."/>
            <person name="Iwabuchi A."/>
            <person name="Kamiya K."/>
            <person name="Karasawa W."/>
            <person name="Kurita K."/>
            <person name="Katagiri S."/>
            <person name="Kikuta A."/>
            <person name="Kobayashi H."/>
            <person name="Kobayashi N."/>
            <person name="Machita K."/>
            <person name="Maehara T."/>
            <person name="Masukawa M."/>
            <person name="Mizubayashi T."/>
            <person name="Mukai Y."/>
            <person name="Nagasaki H."/>
            <person name="Nagata Y."/>
            <person name="Naito S."/>
            <person name="Nakashima M."/>
            <person name="Nakama Y."/>
            <person name="Nakamichi Y."/>
            <person name="Nakamura M."/>
            <person name="Meguro A."/>
            <person name="Negishi M."/>
            <person name="Ohta I."/>
            <person name="Ohta T."/>
            <person name="Okamoto M."/>
            <person name="Ono N."/>
            <person name="Saji S."/>
            <person name="Sakaguchi M."/>
            <person name="Sakai K."/>
            <person name="Shibata M."/>
            <person name="Shimokawa T."/>
            <person name="Song J."/>
            <person name="Takazaki Y."/>
            <person name="Terasawa K."/>
            <person name="Tsugane M."/>
            <person name="Tsuji K."/>
            <person name="Ueda S."/>
            <person name="Waki K."/>
            <person name="Yamagata H."/>
            <person name="Yamamoto M."/>
            <person name="Yamamoto S."/>
            <person name="Yamane H."/>
            <person name="Yoshiki S."/>
            <person name="Yoshihara R."/>
            <person name="Yukawa K."/>
            <person name="Zhong H."/>
            <person name="Yano M."/>
            <person name="Yuan Q."/>
            <person name="Ouyang S."/>
            <person name="Liu J."/>
            <person name="Jones K.M."/>
            <person name="Gansberger K."/>
            <person name="Moffat K."/>
            <person name="Hill J."/>
            <person name="Bera J."/>
            <person name="Fadrosh D."/>
            <person name="Jin S."/>
            <person name="Johri S."/>
            <person name="Kim M."/>
            <person name="Overton L."/>
            <person name="Reardon M."/>
            <person name="Tsitrin T."/>
            <person name="Vuong H."/>
            <person name="Weaver B."/>
            <person name="Ciecko A."/>
            <person name="Tallon L."/>
            <person name="Jackson J."/>
            <person name="Pai G."/>
            <person name="Aken S.V."/>
            <person name="Utterback T."/>
            <person name="Reidmuller S."/>
            <person name="Feldblyum T."/>
            <person name="Hsiao J."/>
            <person name="Zismann V."/>
            <person name="Iobst S."/>
            <person name="de Vazeille A.R."/>
            <person name="Buell C.R."/>
            <person name="Ying K."/>
            <person name="Li Y."/>
            <person name="Lu T."/>
            <person name="Huang Y."/>
            <person name="Zhao Q."/>
            <person name="Feng Q."/>
            <person name="Zhang L."/>
            <person name="Zhu J."/>
            <person name="Weng Q."/>
            <person name="Mu J."/>
            <person name="Lu Y."/>
            <person name="Fan D."/>
            <person name="Liu Y."/>
            <person name="Guan J."/>
            <person name="Zhang Y."/>
            <person name="Yu S."/>
            <person name="Liu X."/>
            <person name="Zhang Y."/>
            <person name="Hong G."/>
            <person name="Han B."/>
            <person name="Choisne N."/>
            <person name="Demange N."/>
            <person name="Orjeda G."/>
            <person name="Samain S."/>
            <person name="Cattolico L."/>
            <person name="Pelletier E."/>
            <person name="Couloux A."/>
            <person name="Segurens B."/>
            <person name="Wincker P."/>
            <person name="D'Hont A."/>
            <person name="Scarpelli C."/>
            <person name="Weissenbach J."/>
            <person name="Salanoubat M."/>
            <person name="Quetier F."/>
            <person name="Yu Y."/>
            <person name="Kim H.R."/>
            <person name="Rambo T."/>
            <person name="Currie J."/>
            <person name="Collura K."/>
            <person name="Luo M."/>
            <person name="Yang T."/>
            <person name="Ammiraju J.S.S."/>
            <person name="Engler F."/>
            <person name="Soderlund C."/>
            <person name="Wing R.A."/>
            <person name="Palmer L.E."/>
            <person name="de la Bastide M."/>
            <person name="Spiegel L."/>
            <person name="Nascimento L."/>
            <person name="Zutavern T."/>
            <person name="O'Shaughnessy A."/>
            <person name="Dike S."/>
            <person name="Dedhia N."/>
            <person name="Preston R."/>
            <person name="Balija V."/>
            <person name="McCombie W.R."/>
            <person name="Chow T."/>
            <person name="Chen H."/>
            <person name="Chung M."/>
            <person name="Chen C."/>
            <person name="Shaw J."/>
            <person name="Wu H."/>
            <person name="Hsiao K."/>
            <person name="Chao Y."/>
            <person name="Chu M."/>
            <person name="Cheng C."/>
            <person name="Hour A."/>
            <person name="Lee P."/>
            <person name="Lin S."/>
            <person name="Lin Y."/>
            <person name="Liou J."/>
            <person name="Liu S."/>
            <person name="Hsing Y."/>
            <person name="Raghuvanshi S."/>
            <person name="Mohanty A."/>
            <person name="Bharti A.K."/>
            <person name="Gaur A."/>
            <person name="Gupta V."/>
            <person name="Kumar D."/>
            <person name="Ravi V."/>
            <person name="Vij S."/>
            <person name="Kapur A."/>
            <person name="Khurana P."/>
            <person name="Khurana P."/>
            <person name="Khurana J.P."/>
            <person name="Tyagi A.K."/>
            <person name="Gaikwad K."/>
            <person name="Singh A."/>
            <person name="Dalal V."/>
            <person name="Srivastava S."/>
            <person name="Dixit A."/>
            <person name="Pal A.K."/>
            <person name="Ghazi I.A."/>
            <person name="Yadav M."/>
            <person name="Pandit A."/>
            <person name="Bhargava A."/>
            <person name="Sureshbabu K."/>
            <person name="Batra K."/>
            <person name="Sharma T.R."/>
            <person name="Mohapatra T."/>
            <person name="Singh N.K."/>
            <person name="Messing J."/>
            <person name="Nelson A.B."/>
            <person name="Fuks G."/>
            <person name="Kavchok S."/>
            <person name="Keizer G."/>
            <person name="Linton E."/>
            <person name="Llaca V."/>
            <person name="Song R."/>
            <person name="Tanyolac B."/>
            <person name="Young S."/>
            <person name="Ho-Il K."/>
            <person name="Hahn J.H."/>
            <person name="Sangsakoo G."/>
            <person name="Vanavichit A."/>
            <person name="de Mattos Luiz.A.T."/>
            <person name="Zimmer P.D."/>
            <person name="Malone G."/>
            <person name="Dellagostin O."/>
            <person name="de Oliveira A.C."/>
            <person name="Bevan M."/>
            <person name="Bancroft I."/>
            <person name="Minx P."/>
            <person name="Cordum H."/>
            <person name="Wilson R."/>
            <person name="Cheng Z."/>
            <person name="Jin W."/>
            <person name="Jiang J."/>
            <person name="Leong S.A."/>
            <person name="Iwama H."/>
            <person name="Gojobori T."/>
            <person name="Itoh T."/>
            <person name="Niimura Y."/>
            <person name="Fujii Y."/>
            <person name="Habara T."/>
            <person name="Sakai H."/>
            <person name="Sato Y."/>
            <person name="Wilson G."/>
            <person name="Kumar K."/>
            <person name="McCouch S."/>
            <person name="Juretic N."/>
            <person name="Hoen D."/>
            <person name="Wright S."/>
            <person name="Bruskiewich R."/>
            <person name="Bureau T."/>
            <person name="Miyao A."/>
            <person name="Hirochika H."/>
            <person name="Nishikawa T."/>
            <person name="Kadowaki K."/>
            <person name="Sugiura M."/>
            <person name="Burr B."/>
            <person name="Sasaki T."/>
        </authorList>
    </citation>
    <scope>NUCLEOTIDE SEQUENCE [LARGE SCALE GENOMIC DNA]</scope>
    <source>
        <strain evidence="2">cv. Nipponbare</strain>
    </source>
</reference>
<proteinExistence type="predicted"/>
<dbReference type="AlphaFoldDB" id="A0A0P0XMN4"/>
<evidence type="ECO:0000313" key="1">
    <source>
        <dbReference type="EMBL" id="BAT08294.1"/>
    </source>
</evidence>
<reference evidence="1 2" key="2">
    <citation type="journal article" date="2013" name="Plant Cell Physiol.">
        <title>Rice Annotation Project Database (RAP-DB): an integrative and interactive database for rice genomics.</title>
        <authorList>
            <person name="Sakai H."/>
            <person name="Lee S.S."/>
            <person name="Tanaka T."/>
            <person name="Numa H."/>
            <person name="Kim J."/>
            <person name="Kawahara Y."/>
            <person name="Wakimoto H."/>
            <person name="Yang C.C."/>
            <person name="Iwamoto M."/>
            <person name="Abe T."/>
            <person name="Yamada Y."/>
            <person name="Muto A."/>
            <person name="Inokuchi H."/>
            <person name="Ikemura T."/>
            <person name="Matsumoto T."/>
            <person name="Sasaki T."/>
            <person name="Itoh T."/>
        </authorList>
    </citation>
    <scope>NUCLEOTIDE SEQUENCE [LARGE SCALE GENOMIC DNA]</scope>
    <source>
        <strain evidence="2">cv. Nipponbare</strain>
    </source>
</reference>
<accession>A0A0P0XMN4</accession>
<reference evidence="1 2" key="3">
    <citation type="journal article" date="2013" name="Rice">
        <title>Improvement of the Oryza sativa Nipponbare reference genome using next generation sequence and optical map data.</title>
        <authorList>
            <person name="Kawahara Y."/>
            <person name="de la Bastide M."/>
            <person name="Hamilton J.P."/>
            <person name="Kanamori H."/>
            <person name="McCombie W.R."/>
            <person name="Ouyang S."/>
            <person name="Schwartz D.C."/>
            <person name="Tanaka T."/>
            <person name="Wu J."/>
            <person name="Zhou S."/>
            <person name="Childs K.L."/>
            <person name="Davidson R.M."/>
            <person name="Lin H."/>
            <person name="Quesada-Ocampo L."/>
            <person name="Vaillancourt B."/>
            <person name="Sakai H."/>
            <person name="Lee S.S."/>
            <person name="Kim J."/>
            <person name="Numa H."/>
            <person name="Itoh T."/>
            <person name="Buell C.R."/>
            <person name="Matsumoto T."/>
        </authorList>
    </citation>
    <scope>NUCLEOTIDE SEQUENCE [LARGE SCALE GENOMIC DNA]</scope>
    <source>
        <strain evidence="2">cv. Nipponbare</strain>
    </source>
</reference>
<dbReference type="InParanoid" id="A0A0P0XMN4"/>
<evidence type="ECO:0000313" key="2">
    <source>
        <dbReference type="Proteomes" id="UP000059680"/>
    </source>
</evidence>
<name>A0A0P0XMN4_ORYSJ</name>
<dbReference type="EMBL" id="AP014965">
    <property type="protein sequence ID" value="BAT08294.1"/>
    <property type="molecule type" value="Genomic_DNA"/>
</dbReference>
<organism evidence="1 2">
    <name type="scientific">Oryza sativa subsp. japonica</name>
    <name type="common">Rice</name>
    <dbReference type="NCBI Taxonomy" id="39947"/>
    <lineage>
        <taxon>Eukaryota</taxon>
        <taxon>Viridiplantae</taxon>
        <taxon>Streptophyta</taxon>
        <taxon>Embryophyta</taxon>
        <taxon>Tracheophyta</taxon>
        <taxon>Spermatophyta</taxon>
        <taxon>Magnoliopsida</taxon>
        <taxon>Liliopsida</taxon>
        <taxon>Poales</taxon>
        <taxon>Poaceae</taxon>
        <taxon>BOP clade</taxon>
        <taxon>Oryzoideae</taxon>
        <taxon>Oryzeae</taxon>
        <taxon>Oryzinae</taxon>
        <taxon>Oryza</taxon>
        <taxon>Oryza sativa</taxon>
    </lineage>
</organism>
<keyword evidence="2" id="KW-1185">Reference proteome</keyword>
<gene>
    <name evidence="1" type="ordered locus">Os09g0441050</name>
    <name evidence="1" type="ORF">OSNPB_090441050</name>
</gene>
<sequence length="158" mass="16579">MLNGGDRTLPLLFAATGPFPLLGGEVERVGGDEGAVEEDVVSEEVEEGQVTVASVEDMTEGVSLEEEHYGAGEVAGFKGGDSEVAVKVSNDQECMLLYLHEGVHMIKLELGWEDVVNDEDGEAGDVDSDNIGGSDVGVQTVTMLVAVMSTRSLCGGCW</sequence>
<dbReference type="PaxDb" id="39947-A0A0P0XMN4"/>